<sequence>MYSESYTKRINNLRMSFGFQLSKFQQFDGKDNPKQHIAYFVEICENAGPRGETSLSSSSFEA</sequence>
<evidence type="ECO:0000313" key="2">
    <source>
        <dbReference type="Proteomes" id="UP000321393"/>
    </source>
</evidence>
<dbReference type="PANTHER" id="PTHR33437:SF4">
    <property type="entry name" value="RETROTRANSPOSON GAG PROTEIN"/>
    <property type="match status" value="1"/>
</dbReference>
<gene>
    <name evidence="1" type="ORF">E6C27_scaffold542G00710</name>
</gene>
<evidence type="ECO:0000313" key="1">
    <source>
        <dbReference type="EMBL" id="KAA0060190.1"/>
    </source>
</evidence>
<dbReference type="EMBL" id="SSTE01005702">
    <property type="protein sequence ID" value="KAA0060190.1"/>
    <property type="molecule type" value="Genomic_DNA"/>
</dbReference>
<protein>
    <submittedName>
        <fullName evidence="1">Ty3-gypsy retrotransposon protein</fullName>
    </submittedName>
</protein>
<name>A0A5A7UYK9_CUCMM</name>
<comment type="caution">
    <text evidence="1">The sequence shown here is derived from an EMBL/GenBank/DDBJ whole genome shotgun (WGS) entry which is preliminary data.</text>
</comment>
<reference evidence="1 2" key="1">
    <citation type="submission" date="2019-08" db="EMBL/GenBank/DDBJ databases">
        <title>Draft genome sequences of two oriental melons (Cucumis melo L. var makuwa).</title>
        <authorList>
            <person name="Kwon S.-Y."/>
        </authorList>
    </citation>
    <scope>NUCLEOTIDE SEQUENCE [LARGE SCALE GENOMIC DNA]</scope>
    <source>
        <strain evidence="2">cv. SW 3</strain>
        <tissue evidence="1">Leaf</tissue>
    </source>
</reference>
<dbReference type="Proteomes" id="UP000321393">
    <property type="component" value="Unassembled WGS sequence"/>
</dbReference>
<dbReference type="AlphaFoldDB" id="A0A5A7UYK9"/>
<accession>A0A5A7UYK9</accession>
<proteinExistence type="predicted"/>
<organism evidence="1 2">
    <name type="scientific">Cucumis melo var. makuwa</name>
    <name type="common">Oriental melon</name>
    <dbReference type="NCBI Taxonomy" id="1194695"/>
    <lineage>
        <taxon>Eukaryota</taxon>
        <taxon>Viridiplantae</taxon>
        <taxon>Streptophyta</taxon>
        <taxon>Embryophyta</taxon>
        <taxon>Tracheophyta</taxon>
        <taxon>Spermatophyta</taxon>
        <taxon>Magnoliopsida</taxon>
        <taxon>eudicotyledons</taxon>
        <taxon>Gunneridae</taxon>
        <taxon>Pentapetalae</taxon>
        <taxon>rosids</taxon>
        <taxon>fabids</taxon>
        <taxon>Cucurbitales</taxon>
        <taxon>Cucurbitaceae</taxon>
        <taxon>Benincaseae</taxon>
        <taxon>Cucumis</taxon>
    </lineage>
</organism>
<dbReference type="PANTHER" id="PTHR33437">
    <property type="entry name" value="OS06G0361200 PROTEIN"/>
    <property type="match status" value="1"/>
</dbReference>